<dbReference type="GO" id="GO:0016020">
    <property type="term" value="C:membrane"/>
    <property type="evidence" value="ECO:0007669"/>
    <property type="project" value="UniProtKB-SubCell"/>
</dbReference>
<dbReference type="EMBL" id="ML996118">
    <property type="protein sequence ID" value="KAF2737214.1"/>
    <property type="molecule type" value="Genomic_DNA"/>
</dbReference>
<feature type="transmembrane region" description="Helical" evidence="7">
    <location>
        <begin position="49"/>
        <end position="71"/>
    </location>
</feature>
<comment type="subcellular location">
    <subcellularLocation>
        <location evidence="1">Membrane</location>
        <topology evidence="1">Multi-pass membrane protein</topology>
    </subcellularLocation>
</comment>
<evidence type="ECO:0000256" key="7">
    <source>
        <dbReference type="SAM" id="Phobius"/>
    </source>
</evidence>
<reference evidence="9" key="1">
    <citation type="journal article" date="2020" name="Stud. Mycol.">
        <title>101 Dothideomycetes genomes: a test case for predicting lifestyles and emergence of pathogens.</title>
        <authorList>
            <person name="Haridas S."/>
            <person name="Albert R."/>
            <person name="Binder M."/>
            <person name="Bloem J."/>
            <person name="Labutti K."/>
            <person name="Salamov A."/>
            <person name="Andreopoulos B."/>
            <person name="Baker S."/>
            <person name="Barry K."/>
            <person name="Bills G."/>
            <person name="Bluhm B."/>
            <person name="Cannon C."/>
            <person name="Castanera R."/>
            <person name="Culley D."/>
            <person name="Daum C."/>
            <person name="Ezra D."/>
            <person name="Gonzalez J."/>
            <person name="Henrissat B."/>
            <person name="Kuo A."/>
            <person name="Liang C."/>
            <person name="Lipzen A."/>
            <person name="Lutzoni F."/>
            <person name="Magnuson J."/>
            <person name="Mondo S."/>
            <person name="Nolan M."/>
            <person name="Ohm R."/>
            <person name="Pangilinan J."/>
            <person name="Park H.-J."/>
            <person name="Ramirez L."/>
            <person name="Alfaro M."/>
            <person name="Sun H."/>
            <person name="Tritt A."/>
            <person name="Yoshinaga Y."/>
            <person name="Zwiers L.-H."/>
            <person name="Turgeon B."/>
            <person name="Goodwin S."/>
            <person name="Spatafora J."/>
            <person name="Crous P."/>
            <person name="Grigoriev I."/>
        </authorList>
    </citation>
    <scope>NUCLEOTIDE SEQUENCE</scope>
    <source>
        <strain evidence="9">CBS 125425</strain>
    </source>
</reference>
<feature type="transmembrane region" description="Helical" evidence="7">
    <location>
        <begin position="246"/>
        <end position="271"/>
    </location>
</feature>
<feature type="transmembrane region" description="Helical" evidence="7">
    <location>
        <begin position="83"/>
        <end position="104"/>
    </location>
</feature>
<evidence type="ECO:0000313" key="9">
    <source>
        <dbReference type="EMBL" id="KAF2737214.1"/>
    </source>
</evidence>
<accession>A0A9P4R237</accession>
<evidence type="ECO:0000256" key="6">
    <source>
        <dbReference type="SAM" id="MobiDB-lite"/>
    </source>
</evidence>
<protein>
    <recommendedName>
        <fullName evidence="8">Rhodopsin domain-containing protein</fullName>
    </recommendedName>
</protein>
<evidence type="ECO:0000256" key="2">
    <source>
        <dbReference type="ARBA" id="ARBA00022692"/>
    </source>
</evidence>
<evidence type="ECO:0000256" key="1">
    <source>
        <dbReference type="ARBA" id="ARBA00004141"/>
    </source>
</evidence>
<gene>
    <name evidence="9" type="ORF">EJ04DRAFT_561850</name>
</gene>
<sequence>MTILMSNDLREWYQGLTPDARQKALENPVTQPPSGVEVAVGHGPNNNPLGFGVLITASILIVFLVGGKLYARVVCQKSVTLEDYLAVAALGVYGAFAWGVWGVGTSPGFFVDFWNLTLKDYLRYLYFSTVNYALFTLIVALLKIGILLQWIRLFVPANRGFFWWICHTTILFNVVADIAVIILTFTRCTPVPAAWDITIDGSCSMLSIYSTFFPPFINLLTDVIILLLPHMIVWRLKLPMPKKLGIAALFAIGIFATIAGAFRLSISLASVHNGNATQLLSKLSLWSVAEVTAQFFVLCVSSFPPLCKKMTFIGSLATRLGIKSKVQSSHNDNAARWARRGLQSWPRRPRRDPDASLFTEVAEFGLAPTASTTSRPGSDPDFPVPDDSRSSLGHAKGQQER</sequence>
<dbReference type="Pfam" id="PF20684">
    <property type="entry name" value="Fung_rhodopsin"/>
    <property type="match status" value="1"/>
</dbReference>
<dbReference type="PANTHER" id="PTHR33048">
    <property type="entry name" value="PTH11-LIKE INTEGRAL MEMBRANE PROTEIN (AFU_ORTHOLOGUE AFUA_5G11245)"/>
    <property type="match status" value="1"/>
</dbReference>
<keyword evidence="4 7" id="KW-0472">Membrane</keyword>
<keyword evidence="2 7" id="KW-0812">Transmembrane</keyword>
<organism evidence="9 10">
    <name type="scientific">Polyplosphaeria fusca</name>
    <dbReference type="NCBI Taxonomy" id="682080"/>
    <lineage>
        <taxon>Eukaryota</taxon>
        <taxon>Fungi</taxon>
        <taxon>Dikarya</taxon>
        <taxon>Ascomycota</taxon>
        <taxon>Pezizomycotina</taxon>
        <taxon>Dothideomycetes</taxon>
        <taxon>Pleosporomycetidae</taxon>
        <taxon>Pleosporales</taxon>
        <taxon>Tetraplosphaeriaceae</taxon>
        <taxon>Polyplosphaeria</taxon>
    </lineage>
</organism>
<feature type="region of interest" description="Disordered" evidence="6">
    <location>
        <begin position="366"/>
        <end position="401"/>
    </location>
</feature>
<evidence type="ECO:0000313" key="10">
    <source>
        <dbReference type="Proteomes" id="UP000799444"/>
    </source>
</evidence>
<evidence type="ECO:0000256" key="4">
    <source>
        <dbReference type="ARBA" id="ARBA00023136"/>
    </source>
</evidence>
<name>A0A9P4R237_9PLEO</name>
<dbReference type="InterPro" id="IPR052337">
    <property type="entry name" value="SAT4-like"/>
</dbReference>
<comment type="similarity">
    <text evidence="5">Belongs to the SAT4 family.</text>
</comment>
<feature type="transmembrane region" description="Helical" evidence="7">
    <location>
        <begin position="124"/>
        <end position="148"/>
    </location>
</feature>
<feature type="transmembrane region" description="Helical" evidence="7">
    <location>
        <begin position="160"/>
        <end position="185"/>
    </location>
</feature>
<feature type="transmembrane region" description="Helical" evidence="7">
    <location>
        <begin position="212"/>
        <end position="234"/>
    </location>
</feature>
<proteinExistence type="inferred from homology"/>
<keyword evidence="10" id="KW-1185">Reference proteome</keyword>
<feature type="domain" description="Rhodopsin" evidence="8">
    <location>
        <begin position="68"/>
        <end position="308"/>
    </location>
</feature>
<dbReference type="OrthoDB" id="4682787at2759"/>
<dbReference type="InterPro" id="IPR049326">
    <property type="entry name" value="Rhodopsin_dom_fungi"/>
</dbReference>
<evidence type="ECO:0000259" key="8">
    <source>
        <dbReference type="Pfam" id="PF20684"/>
    </source>
</evidence>
<feature type="transmembrane region" description="Helical" evidence="7">
    <location>
        <begin position="283"/>
        <end position="303"/>
    </location>
</feature>
<dbReference type="Proteomes" id="UP000799444">
    <property type="component" value="Unassembled WGS sequence"/>
</dbReference>
<evidence type="ECO:0000256" key="3">
    <source>
        <dbReference type="ARBA" id="ARBA00022989"/>
    </source>
</evidence>
<evidence type="ECO:0000256" key="5">
    <source>
        <dbReference type="ARBA" id="ARBA00038359"/>
    </source>
</evidence>
<dbReference type="PANTHER" id="PTHR33048:SF158">
    <property type="entry name" value="MEMBRANE PROTEIN PTH11-LIKE, PUTATIVE-RELATED"/>
    <property type="match status" value="1"/>
</dbReference>
<keyword evidence="3 7" id="KW-1133">Transmembrane helix</keyword>
<dbReference type="AlphaFoldDB" id="A0A9P4R237"/>
<comment type="caution">
    <text evidence="9">The sequence shown here is derived from an EMBL/GenBank/DDBJ whole genome shotgun (WGS) entry which is preliminary data.</text>
</comment>